<dbReference type="KEGG" id="pgm:PGRAT_15730"/>
<accession>A0A089MBU5</accession>
<dbReference type="eggNOG" id="COG5480">
    <property type="taxonomic scope" value="Bacteria"/>
</dbReference>
<dbReference type="RefSeq" id="WP_025705740.1">
    <property type="nucleotide sequence ID" value="NZ_CP009287.1"/>
</dbReference>
<proteinExistence type="predicted"/>
<dbReference type="OrthoDB" id="2644121at2"/>
<evidence type="ECO:0000313" key="1">
    <source>
        <dbReference type="EMBL" id="AIQ68908.1"/>
    </source>
</evidence>
<evidence type="ECO:0008006" key="3">
    <source>
        <dbReference type="Google" id="ProtNLM"/>
    </source>
</evidence>
<gene>
    <name evidence="1" type="ORF">PGRAT_15730</name>
</gene>
<sequence>MGFYVQNNTPNPIWVAVGYYDPNCSPTTYVKQGWYRIVPGRRSLIVSGSAANQRFYFYGHDNFGNIWGGNFNTYIPDSVFKMCWVERCQGTGCNRVGFDERVVGNFQNYTVNFINENQGASRAKNTVVSKKGTPRFKLGRFSIKKTPGKLGKLGRVVRPLRGR</sequence>
<keyword evidence="2" id="KW-1185">Reference proteome</keyword>
<dbReference type="Pfam" id="PF06282">
    <property type="entry name" value="DUF1036"/>
    <property type="match status" value="1"/>
</dbReference>
<dbReference type="InterPro" id="IPR009380">
    <property type="entry name" value="DUF1036"/>
</dbReference>
<name>A0A089MBU5_9BACL</name>
<evidence type="ECO:0000313" key="2">
    <source>
        <dbReference type="Proteomes" id="UP000029500"/>
    </source>
</evidence>
<dbReference type="Proteomes" id="UP000029500">
    <property type="component" value="Chromosome"/>
</dbReference>
<reference evidence="1 2" key="1">
    <citation type="submission" date="2014-08" db="EMBL/GenBank/DDBJ databases">
        <title>Comparative genomics of the Paenibacillus odorifer group.</title>
        <authorList>
            <person name="den Bakker H.C."/>
            <person name="Tsai Y.-C."/>
            <person name="Martin N."/>
            <person name="Korlach J."/>
            <person name="Wiedmann M."/>
        </authorList>
    </citation>
    <scope>NUCLEOTIDE SEQUENCE [LARGE SCALE GENOMIC DNA]</scope>
    <source>
        <strain evidence="1 2">DSM 15220</strain>
    </source>
</reference>
<dbReference type="AlphaFoldDB" id="A0A089MBU5"/>
<organism evidence="1 2">
    <name type="scientific">Paenibacillus graminis</name>
    <dbReference type="NCBI Taxonomy" id="189425"/>
    <lineage>
        <taxon>Bacteria</taxon>
        <taxon>Bacillati</taxon>
        <taxon>Bacillota</taxon>
        <taxon>Bacilli</taxon>
        <taxon>Bacillales</taxon>
        <taxon>Paenibacillaceae</taxon>
        <taxon>Paenibacillus</taxon>
    </lineage>
</organism>
<dbReference type="HOGENOM" id="CLU_1592949_0_0_9"/>
<dbReference type="EMBL" id="CP009287">
    <property type="protein sequence ID" value="AIQ68908.1"/>
    <property type="molecule type" value="Genomic_DNA"/>
</dbReference>
<dbReference type="STRING" id="189425.PGRAT_15730"/>
<protein>
    <recommendedName>
        <fullName evidence="3">DUF1036 domain-containing protein</fullName>
    </recommendedName>
</protein>